<evidence type="ECO:0000259" key="1">
    <source>
        <dbReference type="Pfam" id="PF18367"/>
    </source>
</evidence>
<reference evidence="3 4" key="1">
    <citation type="journal article" date="2012" name="J. Bacteriol.">
        <title>Draft Genome Sequence of Turicella otitidis ATCC 51513, Isolated from Middle Ear Fluid from a Child with Otitis Media.</title>
        <authorList>
            <person name="Brinkrolf K."/>
            <person name="Schneider J."/>
            <person name="Knecht M."/>
            <person name="Ruckert C."/>
            <person name="Tauch A."/>
        </authorList>
    </citation>
    <scope>NUCLEOTIDE SEQUENCE [LARGE SCALE GENOMIC DNA]</scope>
    <source>
        <strain evidence="3 4">ATCC 51513</strain>
    </source>
</reference>
<evidence type="ECO:0000259" key="2">
    <source>
        <dbReference type="Pfam" id="PF21531"/>
    </source>
</evidence>
<comment type="caution">
    <text evidence="3">The sequence shown here is derived from an EMBL/GenBank/DDBJ whole genome shotgun (WGS) entry which is preliminary data.</text>
</comment>
<accession>I7L848</accession>
<dbReference type="Pfam" id="PF21531">
    <property type="entry name" value="Rv2175c_wHTH"/>
    <property type="match status" value="1"/>
</dbReference>
<dbReference type="InterPro" id="IPR041098">
    <property type="entry name" value="Rv2175c_C"/>
</dbReference>
<feature type="domain" description="DNA-binding protein Rv2175c wHTH" evidence="2">
    <location>
        <begin position="38"/>
        <end position="87"/>
    </location>
</feature>
<dbReference type="AlphaFoldDB" id="I7L848"/>
<dbReference type="EMBL" id="CAJZ01000032">
    <property type="protein sequence ID" value="CCI83002.1"/>
    <property type="molecule type" value="Genomic_DNA"/>
</dbReference>
<proteinExistence type="predicted"/>
<sequence>MACNPVWCTARPRGNPAAGAARAGDVESGAVSIPTVPRSILPDDEELLGIGQAARLLGEPPSRVRQRIKDETLLAVGGESELLVPASQFTDRRDKSNGGETDGRLNRFVPGLITVLRDGGFRLAEIAEFLYTPDESLPGRPIDALHGHLAREVMRRAQAMAL</sequence>
<dbReference type="Proteomes" id="UP000011016">
    <property type="component" value="Unassembled WGS sequence"/>
</dbReference>
<feature type="domain" description="Rv2175c C-terminal" evidence="1">
    <location>
        <begin position="109"/>
        <end position="161"/>
    </location>
</feature>
<dbReference type="GO" id="GO:0003677">
    <property type="term" value="F:DNA binding"/>
    <property type="evidence" value="ECO:0007669"/>
    <property type="project" value="InterPro"/>
</dbReference>
<protein>
    <submittedName>
        <fullName evidence="3">Uncharacterized protein</fullName>
    </submittedName>
</protein>
<dbReference type="InterPro" id="IPR048576">
    <property type="entry name" value="Rv2175c_wHTH"/>
</dbReference>
<dbReference type="Pfam" id="PF18367">
    <property type="entry name" value="Rv2175c_C"/>
    <property type="match status" value="1"/>
</dbReference>
<evidence type="ECO:0000313" key="3">
    <source>
        <dbReference type="EMBL" id="CCI83002.1"/>
    </source>
</evidence>
<evidence type="ECO:0000313" key="4">
    <source>
        <dbReference type="Proteomes" id="UP000011016"/>
    </source>
</evidence>
<name>I7L848_9CORY</name>
<organism evidence="3 4">
    <name type="scientific">Corynebacterium otitidis ATCC 51513</name>
    <dbReference type="NCBI Taxonomy" id="883169"/>
    <lineage>
        <taxon>Bacteria</taxon>
        <taxon>Bacillati</taxon>
        <taxon>Actinomycetota</taxon>
        <taxon>Actinomycetes</taxon>
        <taxon>Mycobacteriales</taxon>
        <taxon>Corynebacteriaceae</taxon>
        <taxon>Corynebacterium</taxon>
    </lineage>
</organism>
<gene>
    <name evidence="3" type="ORF">BN46_0254</name>
</gene>